<keyword evidence="1" id="KW-0812">Transmembrane</keyword>
<dbReference type="Proteomes" id="UP000177407">
    <property type="component" value="Unassembled WGS sequence"/>
</dbReference>
<dbReference type="AlphaFoldDB" id="A0A1F5S2F2"/>
<evidence type="ECO:0008006" key="4">
    <source>
        <dbReference type="Google" id="ProtNLM"/>
    </source>
</evidence>
<accession>A0A1F5S2F2</accession>
<protein>
    <recommendedName>
        <fullName evidence="4">DUF5666 domain-containing protein</fullName>
    </recommendedName>
</protein>
<dbReference type="EMBL" id="MFGA01000022">
    <property type="protein sequence ID" value="OGF20603.1"/>
    <property type="molecule type" value="Genomic_DNA"/>
</dbReference>
<name>A0A1F5S2F2_9BACT</name>
<feature type="transmembrane region" description="Helical" evidence="1">
    <location>
        <begin position="6"/>
        <end position="25"/>
    </location>
</feature>
<keyword evidence="1" id="KW-0472">Membrane</keyword>
<organism evidence="2 3">
    <name type="scientific">Candidatus Falkowbacteria bacterium RIFOXYA2_FULL_38_12</name>
    <dbReference type="NCBI Taxonomy" id="1797993"/>
    <lineage>
        <taxon>Bacteria</taxon>
        <taxon>Candidatus Falkowiibacteriota</taxon>
    </lineage>
</organism>
<gene>
    <name evidence="2" type="ORF">A2257_02045</name>
</gene>
<reference evidence="2 3" key="1">
    <citation type="journal article" date="2016" name="Nat. Commun.">
        <title>Thousands of microbial genomes shed light on interconnected biogeochemical processes in an aquifer system.</title>
        <authorList>
            <person name="Anantharaman K."/>
            <person name="Brown C.T."/>
            <person name="Hug L.A."/>
            <person name="Sharon I."/>
            <person name="Castelle C.J."/>
            <person name="Probst A.J."/>
            <person name="Thomas B.C."/>
            <person name="Singh A."/>
            <person name="Wilkins M.J."/>
            <person name="Karaoz U."/>
            <person name="Brodie E.L."/>
            <person name="Williams K.H."/>
            <person name="Hubbard S.S."/>
            <person name="Banfield J.F."/>
        </authorList>
    </citation>
    <scope>NUCLEOTIDE SEQUENCE [LARGE SCALE GENOMIC DNA]</scope>
</reference>
<evidence type="ECO:0000256" key="1">
    <source>
        <dbReference type="SAM" id="Phobius"/>
    </source>
</evidence>
<comment type="caution">
    <text evidence="2">The sequence shown here is derived from an EMBL/GenBank/DDBJ whole genome shotgun (WGS) entry which is preliminary data.</text>
</comment>
<sequence length="150" mass="15435">MKKILPLVLGVIAIAALTFYGGMIYSGKKGGNFNRGNIPGLVKDSQQHLGGMGGFGAGKMAGGQRGANFIGGEIIAKDDKSVTVKLPDGGSKILFFSASTEITKSVAGSSEDLQIGQTISANGETNDDGSVNAKTIQLRPKLETPPAPQQ</sequence>
<keyword evidence="1" id="KW-1133">Transmembrane helix</keyword>
<evidence type="ECO:0000313" key="3">
    <source>
        <dbReference type="Proteomes" id="UP000177407"/>
    </source>
</evidence>
<proteinExistence type="predicted"/>
<evidence type="ECO:0000313" key="2">
    <source>
        <dbReference type="EMBL" id="OGF20603.1"/>
    </source>
</evidence>